<evidence type="ECO:0000256" key="8">
    <source>
        <dbReference type="ARBA" id="ARBA00049466"/>
    </source>
</evidence>
<dbReference type="Pfam" id="PF08608">
    <property type="entry name" value="Wyosine_form"/>
    <property type="match status" value="1"/>
</dbReference>
<dbReference type="HAMAP" id="MF_01921">
    <property type="entry name" value="TYW1_archaea"/>
    <property type="match status" value="1"/>
</dbReference>
<keyword evidence="1 9" id="KW-0004">4Fe-4S</keyword>
<feature type="binding site" evidence="9">
    <location>
        <position position="81"/>
    </location>
    <ligand>
        <name>[4Fe-4S] cluster</name>
        <dbReference type="ChEBI" id="CHEBI:49883"/>
        <label>1</label>
    </ligand>
</feature>
<evidence type="ECO:0000256" key="4">
    <source>
        <dbReference type="ARBA" id="ARBA00022723"/>
    </source>
</evidence>
<dbReference type="InterPro" id="IPR013785">
    <property type="entry name" value="Aldolase_TIM"/>
</dbReference>
<comment type="cofactor">
    <cofactor evidence="9">
        <name>[4Fe-4S] cluster</name>
        <dbReference type="ChEBI" id="CHEBI:49883"/>
    </cofactor>
    <text evidence="9">Binds 2 [4Fe-4S] clusters. Binds 1 [4Fe-4S] cluster coordinated with 3 cysteines and an exchangeable S-adenosyl-L-methionine.</text>
</comment>
<evidence type="ECO:0000256" key="6">
    <source>
        <dbReference type="ARBA" id="ARBA00023014"/>
    </source>
</evidence>
<dbReference type="PANTHER" id="PTHR13930:SF0">
    <property type="entry name" value="S-ADENOSYL-L-METHIONINE-DEPENDENT TRNA 4-DEMETHYLWYOSINE SYNTHASE TYW1-RELATED"/>
    <property type="match status" value="1"/>
</dbReference>
<name>A0A7D6BCJ1_FERL1</name>
<keyword evidence="2 9" id="KW-0949">S-adenosyl-L-methionine</keyword>
<comment type="similarity">
    <text evidence="9">Belongs to the TYW1 family.</text>
</comment>
<feature type="binding site" evidence="9">
    <location>
        <position position="90"/>
    </location>
    <ligand>
        <name>[4Fe-4S] cluster</name>
        <dbReference type="ChEBI" id="CHEBI:49883"/>
        <label>2</label>
        <note>4Fe-4S-S-AdoMet</note>
    </ligand>
</feature>
<evidence type="ECO:0000259" key="10">
    <source>
        <dbReference type="PROSITE" id="PS51918"/>
    </source>
</evidence>
<dbReference type="Pfam" id="PF04055">
    <property type="entry name" value="Radical_SAM"/>
    <property type="match status" value="1"/>
</dbReference>
<dbReference type="GO" id="GO:0005737">
    <property type="term" value="C:cytoplasm"/>
    <property type="evidence" value="ECO:0007669"/>
    <property type="project" value="UniProtKB-SubCell"/>
</dbReference>
<keyword evidence="6 9" id="KW-0411">Iron-sulfur</keyword>
<keyword evidence="4 9" id="KW-0479">Metal-binding</keyword>
<reference evidence="12" key="1">
    <citation type="submission" date="2020-07" db="EMBL/GenBank/DDBJ databases">
        <title>Metabolic diversity and evolutionary history of the archaeal phylum ###Micrarchaeota### uncovered from a freshwater lake metagenome.</title>
        <authorList>
            <person name="Kadnikov V.V."/>
            <person name="Savvichev A.S."/>
            <person name="Mardanov A.V."/>
            <person name="Beletsky A.V."/>
            <person name="Chupakov A.V."/>
            <person name="Kokryatskaya N.M."/>
            <person name="Pimenov N.V."/>
            <person name="Ravin N.V."/>
        </authorList>
    </citation>
    <scope>NUCLEOTIDE SEQUENCE [LARGE SCALE GENOMIC DNA]</scope>
</reference>
<evidence type="ECO:0000256" key="5">
    <source>
        <dbReference type="ARBA" id="ARBA00023004"/>
    </source>
</evidence>
<protein>
    <recommendedName>
        <fullName evidence="9">S-adenosyl-L-methionine-dependent tRNA 4-demethylwyosine synthase</fullName>
        <ecNumber evidence="9">4.1.3.44</ecNumber>
    </recommendedName>
    <alternativeName>
        <fullName evidence="9">tRNA wyosine derivatives biosynthesis protein Taw1</fullName>
    </alternativeName>
</protein>
<feature type="domain" description="Radical SAM core" evidence="10">
    <location>
        <begin position="74"/>
        <end position="317"/>
    </location>
</feature>
<feature type="binding site" evidence="9">
    <location>
        <position position="97"/>
    </location>
    <ligand>
        <name>[4Fe-4S] cluster</name>
        <dbReference type="ChEBI" id="CHEBI:49883"/>
        <label>2</label>
        <note>4Fe-4S-S-AdoMet</note>
    </ligand>
</feature>
<dbReference type="KEGG" id="flt:Sv326_0984"/>
<keyword evidence="5 9" id="KW-0408">Iron</keyword>
<feature type="binding site" evidence="9">
    <location>
        <position position="55"/>
    </location>
    <ligand>
        <name>[4Fe-4S] cluster</name>
        <dbReference type="ChEBI" id="CHEBI:49883"/>
        <label>1</label>
    </ligand>
</feature>
<dbReference type="CDD" id="cd01335">
    <property type="entry name" value="Radical_SAM"/>
    <property type="match status" value="1"/>
</dbReference>
<comment type="catalytic activity">
    <reaction evidence="8 9">
        <text>N(1)-methylguanosine(37) in tRNA(Phe) + pyruvate + S-adenosyl-L-methionine = 4-demethylwyosine(37) in tRNA(Phe) + 5'-deoxyadenosine + L-methionine + CO2 + H2O</text>
        <dbReference type="Rhea" id="RHEA:36347"/>
        <dbReference type="Rhea" id="RHEA-COMP:10164"/>
        <dbReference type="Rhea" id="RHEA-COMP:10165"/>
        <dbReference type="ChEBI" id="CHEBI:15361"/>
        <dbReference type="ChEBI" id="CHEBI:15377"/>
        <dbReference type="ChEBI" id="CHEBI:16526"/>
        <dbReference type="ChEBI" id="CHEBI:17319"/>
        <dbReference type="ChEBI" id="CHEBI:57844"/>
        <dbReference type="ChEBI" id="CHEBI:59789"/>
        <dbReference type="ChEBI" id="CHEBI:64315"/>
        <dbReference type="ChEBI" id="CHEBI:73542"/>
        <dbReference type="EC" id="4.1.3.44"/>
    </reaction>
</comment>
<dbReference type="Gene3D" id="3.20.20.70">
    <property type="entry name" value="Aldolase class I"/>
    <property type="match status" value="1"/>
</dbReference>
<organism evidence="11 12">
    <name type="scientific">Fermentimicrarchaeum limneticum</name>
    <dbReference type="NCBI Taxonomy" id="2795018"/>
    <lineage>
        <taxon>Archaea</taxon>
        <taxon>Candidatus Micrarchaeota</taxon>
        <taxon>Candidatus Fermentimicrarchaeales</taxon>
        <taxon>Candidatus Fermentimicrarchaeaceae</taxon>
        <taxon>Candidatus Fermentimicrarchaeum</taxon>
    </lineage>
</organism>
<proteinExistence type="inferred from homology"/>
<gene>
    <name evidence="9" type="primary">taw1</name>
    <name evidence="11" type="ORF">Sv326_0984</name>
</gene>
<feature type="binding site" evidence="9">
    <location>
        <position position="94"/>
    </location>
    <ligand>
        <name>[4Fe-4S] cluster</name>
        <dbReference type="ChEBI" id="CHEBI:49883"/>
        <label>2</label>
        <note>4Fe-4S-S-AdoMet</note>
    </ligand>
</feature>
<evidence type="ECO:0000313" key="11">
    <source>
        <dbReference type="EMBL" id="QLJ53159.1"/>
    </source>
</evidence>
<evidence type="ECO:0000256" key="1">
    <source>
        <dbReference type="ARBA" id="ARBA00022485"/>
    </source>
</evidence>
<evidence type="ECO:0000256" key="2">
    <source>
        <dbReference type="ARBA" id="ARBA00022691"/>
    </source>
</evidence>
<evidence type="ECO:0000256" key="9">
    <source>
        <dbReference type="HAMAP-Rule" id="MF_01921"/>
    </source>
</evidence>
<keyword evidence="3 9" id="KW-0819">tRNA processing</keyword>
<feature type="binding site" evidence="9">
    <location>
        <position position="68"/>
    </location>
    <ligand>
        <name>[4Fe-4S] cluster</name>
        <dbReference type="ChEBI" id="CHEBI:49883"/>
        <label>1</label>
    </ligand>
</feature>
<dbReference type="InterPro" id="IPR058240">
    <property type="entry name" value="rSAM_sf"/>
</dbReference>
<dbReference type="InterPro" id="IPR034556">
    <property type="entry name" value="tRNA_wybutosine-synthase"/>
</dbReference>
<keyword evidence="7 9" id="KW-0456">Lyase</keyword>
<evidence type="ECO:0000256" key="3">
    <source>
        <dbReference type="ARBA" id="ARBA00022694"/>
    </source>
</evidence>
<dbReference type="SUPFAM" id="SSF102114">
    <property type="entry name" value="Radical SAM enzymes"/>
    <property type="match status" value="1"/>
</dbReference>
<dbReference type="InterPro" id="IPR007197">
    <property type="entry name" value="rSAM"/>
</dbReference>
<keyword evidence="9" id="KW-0963">Cytoplasm</keyword>
<dbReference type="GO" id="GO:0102521">
    <property type="term" value="F:tRNA-4-demethylwyosine synthase activity"/>
    <property type="evidence" value="ECO:0007669"/>
    <property type="project" value="UniProtKB-EC"/>
</dbReference>
<dbReference type="AlphaFoldDB" id="A0A7D6BCJ1"/>
<dbReference type="SFLD" id="SFLDF00284">
    <property type="entry name" value="tRNA_wybutosine-synthesizing"/>
    <property type="match status" value="1"/>
</dbReference>
<dbReference type="SFLD" id="SFLDS00029">
    <property type="entry name" value="Radical_SAM"/>
    <property type="match status" value="1"/>
</dbReference>
<accession>A0A7D6BCJ1</accession>
<dbReference type="EC" id="4.1.3.44" evidence="9"/>
<evidence type="ECO:0000313" key="12">
    <source>
        <dbReference type="Proteomes" id="UP000510821"/>
    </source>
</evidence>
<dbReference type="PANTHER" id="PTHR13930">
    <property type="entry name" value="S-ADENOSYL-L-METHIONINE-DEPENDENT TRNA 4-DEMETHYLWYOSINE SYNTHASE"/>
    <property type="match status" value="1"/>
</dbReference>
<sequence>MKQELHAMKQGLKAHVNRVRMSLGVGMGYLPDALSTQLMKQHYHLVGKHSAVKACKWLRESILGRRTCYKNTFYGIDSWRCVQCSPVIGCNLCCRFCWRISPEDIGIKWDEMSEPVWDEPELLVEGFLKEQRRIVSGYKGNPKADRKRWEEANRPAHVAISLIGEITMYPFLSELIDKFHRAGMSTFVVTNGTLPEKIENLSTLPTQLYMSLEAPDEETYRKTCRPKIKIAWEGVNRTLELFPSIKTRKVLRLTLVDGLNMLNPEGYAKLILKAEPDYVEPKSFVFVGGSRYNRGLELGNMPKHEEIREFAGKLSKETGYMVSDERADSRVVLLCKDREAEKKRFIQKK</sequence>
<comment type="subunit">
    <text evidence="9">Monomer.</text>
</comment>
<dbReference type="InterPro" id="IPR013917">
    <property type="entry name" value="tRNA_wybutosine-synth"/>
</dbReference>
<dbReference type="Proteomes" id="UP000510821">
    <property type="component" value="Chromosome"/>
</dbReference>
<dbReference type="InterPro" id="IPR023993">
    <property type="entry name" value="TYW1_archaea"/>
</dbReference>
<dbReference type="GO" id="GO:0051539">
    <property type="term" value="F:4 iron, 4 sulfur cluster binding"/>
    <property type="evidence" value="ECO:0007669"/>
    <property type="project" value="UniProtKB-UniRule"/>
</dbReference>
<comment type="function">
    <text evidence="9">Component of the wyosine derivatives biosynthesis pathway that catalyzes the condensation of N-methylguanine with 2 carbon atoms from pyruvate to form the tricyclic 4-demethylwyosine (imG-14) on guanosine-37 of tRNA(Phe).</text>
</comment>
<dbReference type="NCBIfam" id="TIGR03972">
    <property type="entry name" value="rSAM_TYW1"/>
    <property type="match status" value="1"/>
</dbReference>
<dbReference type="GO" id="GO:0008033">
    <property type="term" value="P:tRNA processing"/>
    <property type="evidence" value="ECO:0007669"/>
    <property type="project" value="UniProtKB-UniRule"/>
</dbReference>
<dbReference type="SFLD" id="SFLDG01071">
    <property type="entry name" value="tRNA_wybutosine-synthesizing"/>
    <property type="match status" value="1"/>
</dbReference>
<comment type="subcellular location">
    <subcellularLocation>
        <location evidence="9">Cytoplasm</location>
    </subcellularLocation>
</comment>
<evidence type="ECO:0000256" key="7">
    <source>
        <dbReference type="ARBA" id="ARBA00023239"/>
    </source>
</evidence>
<dbReference type="EMBL" id="CP058998">
    <property type="protein sequence ID" value="QLJ53159.1"/>
    <property type="molecule type" value="Genomic_DNA"/>
</dbReference>
<dbReference type="GO" id="GO:0046872">
    <property type="term" value="F:metal ion binding"/>
    <property type="evidence" value="ECO:0007669"/>
    <property type="project" value="UniProtKB-KW"/>
</dbReference>
<dbReference type="PROSITE" id="PS51918">
    <property type="entry name" value="RADICAL_SAM"/>
    <property type="match status" value="1"/>
</dbReference>